<dbReference type="PANTHER" id="PTHR30349:SF64">
    <property type="entry name" value="PROPHAGE INTEGRASE INTD-RELATED"/>
    <property type="match status" value="1"/>
</dbReference>
<dbReference type="InterPro" id="IPR004107">
    <property type="entry name" value="Integrase_SAM-like_N"/>
</dbReference>
<dbReference type="Gene3D" id="1.10.443.10">
    <property type="entry name" value="Intergrase catalytic core"/>
    <property type="match status" value="1"/>
</dbReference>
<evidence type="ECO:0000256" key="4">
    <source>
        <dbReference type="ARBA" id="ARBA00023172"/>
    </source>
</evidence>
<dbReference type="NCBIfam" id="TIGR02249">
    <property type="entry name" value="integrase_gron"/>
    <property type="match status" value="1"/>
</dbReference>
<evidence type="ECO:0000256" key="5">
    <source>
        <dbReference type="PROSITE-ProRule" id="PRU01248"/>
    </source>
</evidence>
<evidence type="ECO:0000259" key="6">
    <source>
        <dbReference type="PROSITE" id="PS51898"/>
    </source>
</evidence>
<dbReference type="GO" id="GO:0015074">
    <property type="term" value="P:DNA integration"/>
    <property type="evidence" value="ECO:0007669"/>
    <property type="project" value="UniProtKB-KW"/>
</dbReference>
<dbReference type="Gene3D" id="1.10.150.130">
    <property type="match status" value="1"/>
</dbReference>
<dbReference type="SUPFAM" id="SSF56349">
    <property type="entry name" value="DNA breaking-rejoining enzymes"/>
    <property type="match status" value="1"/>
</dbReference>
<protein>
    <submittedName>
        <fullName evidence="8">Integrase</fullName>
    </submittedName>
</protein>
<reference evidence="9" key="1">
    <citation type="submission" date="2015-07" db="EMBL/GenBank/DDBJ databases">
        <title>Complete genome sequence and phylogenetic analysis of Limnochorda pilosa.</title>
        <authorList>
            <person name="Watanabe M."/>
            <person name="Kojima H."/>
            <person name="Fukui M."/>
        </authorList>
    </citation>
    <scope>NUCLEOTIDE SEQUENCE [LARGE SCALE GENOMIC DNA]</scope>
    <source>
        <strain evidence="9">HC45</strain>
    </source>
</reference>
<keyword evidence="9" id="KW-1185">Reference proteome</keyword>
<dbReference type="Proteomes" id="UP000065807">
    <property type="component" value="Chromosome"/>
</dbReference>
<evidence type="ECO:0000256" key="3">
    <source>
        <dbReference type="ARBA" id="ARBA00023125"/>
    </source>
</evidence>
<dbReference type="GO" id="GO:0006310">
    <property type="term" value="P:DNA recombination"/>
    <property type="evidence" value="ECO:0007669"/>
    <property type="project" value="UniProtKB-KW"/>
</dbReference>
<dbReference type="InterPro" id="IPR050090">
    <property type="entry name" value="Tyrosine_recombinase_XerCD"/>
</dbReference>
<dbReference type="InterPro" id="IPR011010">
    <property type="entry name" value="DNA_brk_join_enz"/>
</dbReference>
<dbReference type="EMBL" id="AP014924">
    <property type="protein sequence ID" value="BAS26756.1"/>
    <property type="molecule type" value="Genomic_DNA"/>
</dbReference>
<dbReference type="InterPro" id="IPR011946">
    <property type="entry name" value="Integrase_integron-type"/>
</dbReference>
<keyword evidence="4" id="KW-0233">DNA recombination</keyword>
<reference evidence="9" key="2">
    <citation type="journal article" date="2016" name="Int. J. Syst. Evol. Microbiol.">
        <title>Complete genome sequence and cell structure of Limnochorda pilosa, a Gram-negative spore-former within the phylum Firmicutes.</title>
        <authorList>
            <person name="Watanabe M."/>
            <person name="Kojima H."/>
            <person name="Fukui M."/>
        </authorList>
    </citation>
    <scope>NUCLEOTIDE SEQUENCE [LARGE SCALE GENOMIC DNA]</scope>
    <source>
        <strain evidence="9">HC45</strain>
    </source>
</reference>
<name>A0A0K2SI05_LIMPI</name>
<evidence type="ECO:0000313" key="9">
    <source>
        <dbReference type="Proteomes" id="UP000065807"/>
    </source>
</evidence>
<evidence type="ECO:0000259" key="7">
    <source>
        <dbReference type="PROSITE" id="PS51900"/>
    </source>
</evidence>
<dbReference type="Pfam" id="PF13495">
    <property type="entry name" value="Phage_int_SAM_4"/>
    <property type="match status" value="1"/>
</dbReference>
<proteinExistence type="inferred from homology"/>
<dbReference type="PANTHER" id="PTHR30349">
    <property type="entry name" value="PHAGE INTEGRASE-RELATED"/>
    <property type="match status" value="1"/>
</dbReference>
<sequence>MREALRSRHYSQRTEESYCLWVRRFIRFQNLRHPAEMGEAEINAFLSHLATHEKVSASTRNQALSALLFLYRNVLRRDLGDLGSVIRARKPRRLPVVLTKEEVKAVLAELEGAYGLIASLMYRSGLRLTECLSLWVQDIDVARGEILVRDGRGAKDRMTMLPEELKEPLRRHLRAVKATHERDLREGWGQVELPQAVAPKYPRAAADWRWRWVFPQARRWRNPRTGQQGRHHMHGSLVQKAVAQAVRRAGLTKRASCHAFRHSFATHLLADGTTSVQSRSS</sequence>
<comment type="similarity">
    <text evidence="1">Belongs to the 'phage' integrase family.</text>
</comment>
<dbReference type="KEGG" id="lpil:LIP_0899"/>
<keyword evidence="3 5" id="KW-0238">DNA-binding</keyword>
<dbReference type="PROSITE" id="PS51898">
    <property type="entry name" value="TYR_RECOMBINASE"/>
    <property type="match status" value="1"/>
</dbReference>
<accession>A0A0K2SI05</accession>
<dbReference type="InterPro" id="IPR010998">
    <property type="entry name" value="Integrase_recombinase_N"/>
</dbReference>
<gene>
    <name evidence="8" type="ORF">LIP_0899</name>
</gene>
<dbReference type="InterPro" id="IPR002104">
    <property type="entry name" value="Integrase_catalytic"/>
</dbReference>
<dbReference type="InterPro" id="IPR013762">
    <property type="entry name" value="Integrase-like_cat_sf"/>
</dbReference>
<feature type="domain" description="Tyr recombinase" evidence="6">
    <location>
        <begin position="93"/>
        <end position="281"/>
    </location>
</feature>
<evidence type="ECO:0000256" key="1">
    <source>
        <dbReference type="ARBA" id="ARBA00008857"/>
    </source>
</evidence>
<dbReference type="Pfam" id="PF00589">
    <property type="entry name" value="Phage_integrase"/>
    <property type="match status" value="1"/>
</dbReference>
<dbReference type="GO" id="GO:0003677">
    <property type="term" value="F:DNA binding"/>
    <property type="evidence" value="ECO:0007669"/>
    <property type="project" value="UniProtKB-UniRule"/>
</dbReference>
<dbReference type="STRING" id="1555112.LIP_0899"/>
<feature type="domain" description="Core-binding (CB)" evidence="7">
    <location>
        <begin position="1"/>
        <end position="75"/>
    </location>
</feature>
<dbReference type="InterPro" id="IPR044068">
    <property type="entry name" value="CB"/>
</dbReference>
<keyword evidence="2" id="KW-0229">DNA integration</keyword>
<evidence type="ECO:0000313" key="8">
    <source>
        <dbReference type="EMBL" id="BAS26756.1"/>
    </source>
</evidence>
<dbReference type="AlphaFoldDB" id="A0A0K2SI05"/>
<organism evidence="8 9">
    <name type="scientific">Limnochorda pilosa</name>
    <dbReference type="NCBI Taxonomy" id="1555112"/>
    <lineage>
        <taxon>Bacteria</taxon>
        <taxon>Bacillati</taxon>
        <taxon>Bacillota</taxon>
        <taxon>Limnochordia</taxon>
        <taxon>Limnochordales</taxon>
        <taxon>Limnochordaceae</taxon>
        <taxon>Limnochorda</taxon>
    </lineage>
</organism>
<evidence type="ECO:0000256" key="2">
    <source>
        <dbReference type="ARBA" id="ARBA00022908"/>
    </source>
</evidence>
<dbReference type="PROSITE" id="PS51900">
    <property type="entry name" value="CB"/>
    <property type="match status" value="1"/>
</dbReference>